<keyword evidence="3" id="KW-1185">Reference proteome</keyword>
<feature type="compositionally biased region" description="Polar residues" evidence="1">
    <location>
        <begin position="349"/>
        <end position="362"/>
    </location>
</feature>
<dbReference type="AlphaFoldDB" id="A0AAJ0H7E4"/>
<dbReference type="Proteomes" id="UP001275084">
    <property type="component" value="Unassembled WGS sequence"/>
</dbReference>
<gene>
    <name evidence="2" type="ORF">B0T25DRAFT_586023</name>
</gene>
<protein>
    <recommendedName>
        <fullName evidence="4">BTB domain-containing protein</fullName>
    </recommendedName>
</protein>
<evidence type="ECO:0000256" key="1">
    <source>
        <dbReference type="SAM" id="MobiDB-lite"/>
    </source>
</evidence>
<name>A0AAJ0H7E4_9PEZI</name>
<reference evidence="2" key="1">
    <citation type="journal article" date="2023" name="Mol. Phylogenet. Evol.">
        <title>Genome-scale phylogeny and comparative genomics of the fungal order Sordariales.</title>
        <authorList>
            <person name="Hensen N."/>
            <person name="Bonometti L."/>
            <person name="Westerberg I."/>
            <person name="Brannstrom I.O."/>
            <person name="Guillou S."/>
            <person name="Cros-Aarteil S."/>
            <person name="Calhoun S."/>
            <person name="Haridas S."/>
            <person name="Kuo A."/>
            <person name="Mondo S."/>
            <person name="Pangilinan J."/>
            <person name="Riley R."/>
            <person name="LaButti K."/>
            <person name="Andreopoulos B."/>
            <person name="Lipzen A."/>
            <person name="Chen C."/>
            <person name="Yan M."/>
            <person name="Daum C."/>
            <person name="Ng V."/>
            <person name="Clum A."/>
            <person name="Steindorff A."/>
            <person name="Ohm R.A."/>
            <person name="Martin F."/>
            <person name="Silar P."/>
            <person name="Natvig D.O."/>
            <person name="Lalanne C."/>
            <person name="Gautier V."/>
            <person name="Ament-Velasquez S.L."/>
            <person name="Kruys A."/>
            <person name="Hutchinson M.I."/>
            <person name="Powell A.J."/>
            <person name="Barry K."/>
            <person name="Miller A.N."/>
            <person name="Grigoriev I.V."/>
            <person name="Debuchy R."/>
            <person name="Gladieux P."/>
            <person name="Hiltunen Thoren M."/>
            <person name="Johannesson H."/>
        </authorList>
    </citation>
    <scope>NUCLEOTIDE SEQUENCE</scope>
    <source>
        <strain evidence="2">CBS 955.72</strain>
    </source>
</reference>
<dbReference type="EMBL" id="JAUIQD010000008">
    <property type="protein sequence ID" value="KAK3341944.1"/>
    <property type="molecule type" value="Genomic_DNA"/>
</dbReference>
<feature type="region of interest" description="Disordered" evidence="1">
    <location>
        <begin position="339"/>
        <end position="367"/>
    </location>
</feature>
<accession>A0AAJ0H7E4</accession>
<proteinExistence type="predicted"/>
<sequence length="408" mass="43887">MSSDLTLVVVASPFANMAPLYEVDPEADLLLLVPPRTTAFAPWDAAAAPLTNGTSSSSAAQQQHKSAALASASGLRIKVSSKHLALASRVFKNKLQFAGAGKGGSTTQSDGRVHLSLAEGFEPKAVRIVLDAIHGRGRKVPKAVDLETLAQIALFVDRFQLGDAVEVYADRWIGNLEGSLPEAYSRDLVLWIYASYVFGRADVFKTVTKLAAARSDGPVRHLGLPIKEKIIRDIDAQRQELVGKSLTLVHGTLDNLTDSSVVCSRFHCDSFLLGQLIKTLRKSGVVWPRPAKPFAGVSHVDIADTVNSNVQFRWRNSSGNSESGIGIWGVAVNGNGASVKASSRKRKSPVQQPITPGSSPEPTQRPGITFETHVCDAKKLVTHFDELDVLEDGVKGLDLQSSLGYQLY</sequence>
<organism evidence="2 3">
    <name type="scientific">Lasiosphaeria hispida</name>
    <dbReference type="NCBI Taxonomy" id="260671"/>
    <lineage>
        <taxon>Eukaryota</taxon>
        <taxon>Fungi</taxon>
        <taxon>Dikarya</taxon>
        <taxon>Ascomycota</taxon>
        <taxon>Pezizomycotina</taxon>
        <taxon>Sordariomycetes</taxon>
        <taxon>Sordariomycetidae</taxon>
        <taxon>Sordariales</taxon>
        <taxon>Lasiosphaeriaceae</taxon>
        <taxon>Lasiosphaeria</taxon>
    </lineage>
</organism>
<comment type="caution">
    <text evidence="2">The sequence shown here is derived from an EMBL/GenBank/DDBJ whole genome shotgun (WGS) entry which is preliminary data.</text>
</comment>
<evidence type="ECO:0008006" key="4">
    <source>
        <dbReference type="Google" id="ProtNLM"/>
    </source>
</evidence>
<reference evidence="2" key="2">
    <citation type="submission" date="2023-06" db="EMBL/GenBank/DDBJ databases">
        <authorList>
            <consortium name="Lawrence Berkeley National Laboratory"/>
            <person name="Haridas S."/>
            <person name="Hensen N."/>
            <person name="Bonometti L."/>
            <person name="Westerberg I."/>
            <person name="Brannstrom I.O."/>
            <person name="Guillou S."/>
            <person name="Cros-Aarteil S."/>
            <person name="Calhoun S."/>
            <person name="Kuo A."/>
            <person name="Mondo S."/>
            <person name="Pangilinan J."/>
            <person name="Riley R."/>
            <person name="Labutti K."/>
            <person name="Andreopoulos B."/>
            <person name="Lipzen A."/>
            <person name="Chen C."/>
            <person name="Yanf M."/>
            <person name="Daum C."/>
            <person name="Ng V."/>
            <person name="Clum A."/>
            <person name="Steindorff A."/>
            <person name="Ohm R."/>
            <person name="Martin F."/>
            <person name="Silar P."/>
            <person name="Natvig D."/>
            <person name="Lalanne C."/>
            <person name="Gautier V."/>
            <person name="Ament-Velasquez S.L."/>
            <person name="Kruys A."/>
            <person name="Hutchinson M.I."/>
            <person name="Powell A.J."/>
            <person name="Barry K."/>
            <person name="Miller A.N."/>
            <person name="Grigoriev I.V."/>
            <person name="Debuchy R."/>
            <person name="Gladieux P."/>
            <person name="Thoren M.H."/>
            <person name="Johannesson H."/>
        </authorList>
    </citation>
    <scope>NUCLEOTIDE SEQUENCE</scope>
    <source>
        <strain evidence="2">CBS 955.72</strain>
    </source>
</reference>
<evidence type="ECO:0000313" key="3">
    <source>
        <dbReference type="Proteomes" id="UP001275084"/>
    </source>
</evidence>
<evidence type="ECO:0000313" key="2">
    <source>
        <dbReference type="EMBL" id="KAK3341944.1"/>
    </source>
</evidence>